<reference evidence="3" key="1">
    <citation type="submission" date="2019-08" db="EMBL/GenBank/DDBJ databases">
        <title>The improved chromosome-level genome for the pearl oyster Pinctada fucata martensii using PacBio sequencing and Hi-C.</title>
        <authorList>
            <person name="Zheng Z."/>
        </authorList>
    </citation>
    <scope>NUCLEOTIDE SEQUENCE</scope>
    <source>
        <strain evidence="3">ZZ-2019</strain>
        <tissue evidence="3">Adductor muscle</tissue>
    </source>
</reference>
<dbReference type="PROSITE" id="PS50025">
    <property type="entry name" value="LAM_G_DOMAIN"/>
    <property type="match status" value="1"/>
</dbReference>
<evidence type="ECO:0000313" key="4">
    <source>
        <dbReference type="Proteomes" id="UP001186944"/>
    </source>
</evidence>
<dbReference type="PANTHER" id="PTHR15036:SF85">
    <property type="entry name" value="SP2353, ISOFORM A"/>
    <property type="match status" value="1"/>
</dbReference>
<keyword evidence="4" id="KW-1185">Reference proteome</keyword>
<dbReference type="InterPro" id="IPR050372">
    <property type="entry name" value="Neurexin-related_CASP"/>
</dbReference>
<dbReference type="SMART" id="SM00282">
    <property type="entry name" value="LamG"/>
    <property type="match status" value="1"/>
</dbReference>
<dbReference type="Proteomes" id="UP001186944">
    <property type="component" value="Unassembled WGS sequence"/>
</dbReference>
<accession>A0AA88XS34</accession>
<dbReference type="InterPro" id="IPR013320">
    <property type="entry name" value="ConA-like_dom_sf"/>
</dbReference>
<dbReference type="Pfam" id="PF02210">
    <property type="entry name" value="Laminin_G_2"/>
    <property type="match status" value="1"/>
</dbReference>
<dbReference type="SUPFAM" id="SSF49899">
    <property type="entry name" value="Concanavalin A-like lectins/glucanases"/>
    <property type="match status" value="1"/>
</dbReference>
<protein>
    <recommendedName>
        <fullName evidence="2">Laminin G domain-containing protein</fullName>
    </recommendedName>
</protein>
<proteinExistence type="predicted"/>
<evidence type="ECO:0000256" key="1">
    <source>
        <dbReference type="PROSITE-ProRule" id="PRU00122"/>
    </source>
</evidence>
<sequence length="154" mass="16818">MRFRTTSPAGLLFWTGQNTSASAPSDFLALGFTDGVLQFRYNLGGGEVVISYNGSNLVDGQWHSIRAQRDKQDGYLEVDHRWIVEGSSPGKFSVLNTNKELYLGGALDTSLLTFGKFLTGFTGCISDVKLAEEYNINLVKGAHSGRNIQSCDIT</sequence>
<gene>
    <name evidence="3" type="ORF">FSP39_013808</name>
</gene>
<dbReference type="GO" id="GO:0016020">
    <property type="term" value="C:membrane"/>
    <property type="evidence" value="ECO:0007669"/>
    <property type="project" value="UniProtKB-SubCell"/>
</dbReference>
<feature type="domain" description="Laminin G" evidence="2">
    <location>
        <begin position="1"/>
        <end position="151"/>
    </location>
</feature>
<feature type="disulfide bond" evidence="1">
    <location>
        <begin position="124"/>
        <end position="151"/>
    </location>
</feature>
<name>A0AA88XS34_PINIB</name>
<organism evidence="3 4">
    <name type="scientific">Pinctada imbricata</name>
    <name type="common">Atlantic pearl-oyster</name>
    <name type="synonym">Pinctada martensii</name>
    <dbReference type="NCBI Taxonomy" id="66713"/>
    <lineage>
        <taxon>Eukaryota</taxon>
        <taxon>Metazoa</taxon>
        <taxon>Spiralia</taxon>
        <taxon>Lophotrochozoa</taxon>
        <taxon>Mollusca</taxon>
        <taxon>Bivalvia</taxon>
        <taxon>Autobranchia</taxon>
        <taxon>Pteriomorphia</taxon>
        <taxon>Pterioida</taxon>
        <taxon>Pterioidea</taxon>
        <taxon>Pteriidae</taxon>
        <taxon>Pinctada</taxon>
    </lineage>
</organism>
<evidence type="ECO:0000313" key="3">
    <source>
        <dbReference type="EMBL" id="KAK3090693.1"/>
    </source>
</evidence>
<keyword evidence="1" id="KW-1015">Disulfide bond</keyword>
<dbReference type="CDD" id="cd00110">
    <property type="entry name" value="LamG"/>
    <property type="match status" value="1"/>
</dbReference>
<evidence type="ECO:0000259" key="2">
    <source>
        <dbReference type="PROSITE" id="PS50025"/>
    </source>
</evidence>
<comment type="caution">
    <text evidence="3">The sequence shown here is derived from an EMBL/GenBank/DDBJ whole genome shotgun (WGS) entry which is preliminary data.</text>
</comment>
<dbReference type="InterPro" id="IPR001791">
    <property type="entry name" value="Laminin_G"/>
</dbReference>
<dbReference type="EMBL" id="VSWD01000010">
    <property type="protein sequence ID" value="KAK3090693.1"/>
    <property type="molecule type" value="Genomic_DNA"/>
</dbReference>
<dbReference type="PANTHER" id="PTHR15036">
    <property type="entry name" value="PIKACHURIN-LIKE PROTEIN"/>
    <property type="match status" value="1"/>
</dbReference>
<dbReference type="Gene3D" id="2.60.120.200">
    <property type="match status" value="1"/>
</dbReference>
<dbReference type="AlphaFoldDB" id="A0AA88XS34"/>